<keyword evidence="2" id="KW-1185">Reference proteome</keyword>
<comment type="caution">
    <text evidence="1">The sequence shown here is derived from an EMBL/GenBank/DDBJ whole genome shotgun (WGS) entry which is preliminary data.</text>
</comment>
<gene>
    <name evidence="1" type="ORF">KC19_2G112700</name>
</gene>
<organism evidence="1 2">
    <name type="scientific">Ceratodon purpureus</name>
    <name type="common">Fire moss</name>
    <name type="synonym">Dicranum purpureum</name>
    <dbReference type="NCBI Taxonomy" id="3225"/>
    <lineage>
        <taxon>Eukaryota</taxon>
        <taxon>Viridiplantae</taxon>
        <taxon>Streptophyta</taxon>
        <taxon>Embryophyta</taxon>
        <taxon>Bryophyta</taxon>
        <taxon>Bryophytina</taxon>
        <taxon>Bryopsida</taxon>
        <taxon>Dicranidae</taxon>
        <taxon>Pseudoditrichales</taxon>
        <taxon>Ditrichaceae</taxon>
        <taxon>Ceratodon</taxon>
    </lineage>
</organism>
<dbReference type="AlphaFoldDB" id="A0A8T0IUB0"/>
<dbReference type="Proteomes" id="UP000822688">
    <property type="component" value="Chromosome 2"/>
</dbReference>
<name>A0A8T0IUB0_CERPU</name>
<protein>
    <submittedName>
        <fullName evidence="1">Uncharacterized protein</fullName>
    </submittedName>
</protein>
<feature type="non-terminal residue" evidence="1">
    <location>
        <position position="1"/>
    </location>
</feature>
<proteinExistence type="predicted"/>
<dbReference type="EMBL" id="CM026422">
    <property type="protein sequence ID" value="KAG0586727.1"/>
    <property type="molecule type" value="Genomic_DNA"/>
</dbReference>
<evidence type="ECO:0000313" key="2">
    <source>
        <dbReference type="Proteomes" id="UP000822688"/>
    </source>
</evidence>
<reference evidence="1" key="1">
    <citation type="submission" date="2020-06" db="EMBL/GenBank/DDBJ databases">
        <title>WGS assembly of Ceratodon purpureus strain R40.</title>
        <authorList>
            <person name="Carey S.B."/>
            <person name="Jenkins J."/>
            <person name="Shu S."/>
            <person name="Lovell J.T."/>
            <person name="Sreedasyam A."/>
            <person name="Maumus F."/>
            <person name="Tiley G.P."/>
            <person name="Fernandez-Pozo N."/>
            <person name="Barry K."/>
            <person name="Chen C."/>
            <person name="Wang M."/>
            <person name="Lipzen A."/>
            <person name="Daum C."/>
            <person name="Saski C.A."/>
            <person name="Payton A.C."/>
            <person name="Mcbreen J.C."/>
            <person name="Conrad R.E."/>
            <person name="Kollar L.M."/>
            <person name="Olsson S."/>
            <person name="Huttunen S."/>
            <person name="Landis J.B."/>
            <person name="Wickett N.J."/>
            <person name="Johnson M.G."/>
            <person name="Rensing S.A."/>
            <person name="Grimwood J."/>
            <person name="Schmutz J."/>
            <person name="Mcdaniel S.F."/>
        </authorList>
    </citation>
    <scope>NUCLEOTIDE SEQUENCE</scope>
    <source>
        <strain evidence="1">R40</strain>
    </source>
</reference>
<evidence type="ECO:0000313" key="1">
    <source>
        <dbReference type="EMBL" id="KAG0586727.1"/>
    </source>
</evidence>
<accession>A0A8T0IUB0</accession>
<sequence length="112" mass="12542">FFWSFIRTLFDVILVWFVCIGHVKPLYGAFTTPVPACSSASVQSSLCRRRQRRRSSSSFCGLRICGVWRSPILHCVVSYVRALLIAPTSVSKVCIKVELSLLTTCSRSHSLS</sequence>